<protein>
    <submittedName>
        <fullName evidence="2">Uncharacterized protein</fullName>
    </submittedName>
</protein>
<evidence type="ECO:0000313" key="2">
    <source>
        <dbReference type="EMBL" id="RPA77909.1"/>
    </source>
</evidence>
<organism evidence="2 3">
    <name type="scientific">Ascobolus immersus RN42</name>
    <dbReference type="NCBI Taxonomy" id="1160509"/>
    <lineage>
        <taxon>Eukaryota</taxon>
        <taxon>Fungi</taxon>
        <taxon>Dikarya</taxon>
        <taxon>Ascomycota</taxon>
        <taxon>Pezizomycotina</taxon>
        <taxon>Pezizomycetes</taxon>
        <taxon>Pezizales</taxon>
        <taxon>Ascobolaceae</taxon>
        <taxon>Ascobolus</taxon>
    </lineage>
</organism>
<sequence>MQSQRFLRHKDGSKASIEAILRELRTSSEPIITTGAEEILGRSSETIPGRSSELVLWKSSERESIASFGSVHPHASTLTTKPQIHANQIPTHTTRARTAIKTEETSTLLGASSKAQPLPAPTTLYKTYAEVVEAHRWTERSYYSKCGVDGKWYPRPCQIEWGPCDDGFQLPPDEALRPRPKLERLRPRRKKELEDWDTWRGEQAYFYQRFLLDYYIRQVDFPWDPAEQSRLEFLSRRFVRTELCKRFKLDFGTYSRLFLIDDMNRDREFVGGYAALGLMAMCIKWVEEREDTQEFYSKMFADLFRCTIEEARETHYIIRLDPPSMIAARPRPANRRHEKHIWIVISGLEREDNFGLEEMSSDPEDLEFAGGYKPEDDESDETDDEFFGLVKYRPLDSDSGDWDETDDGYFEKDIPSFD</sequence>
<name>A0A3N4HW71_ASCIM</name>
<evidence type="ECO:0000256" key="1">
    <source>
        <dbReference type="SAM" id="MobiDB-lite"/>
    </source>
</evidence>
<dbReference type="AlphaFoldDB" id="A0A3N4HW71"/>
<proteinExistence type="predicted"/>
<feature type="compositionally biased region" description="Acidic residues" evidence="1">
    <location>
        <begin position="398"/>
        <end position="408"/>
    </location>
</feature>
<feature type="region of interest" description="Disordered" evidence="1">
    <location>
        <begin position="358"/>
        <end position="418"/>
    </location>
</feature>
<evidence type="ECO:0000313" key="3">
    <source>
        <dbReference type="Proteomes" id="UP000275078"/>
    </source>
</evidence>
<dbReference type="Proteomes" id="UP000275078">
    <property type="component" value="Unassembled WGS sequence"/>
</dbReference>
<feature type="compositionally biased region" description="Acidic residues" evidence="1">
    <location>
        <begin position="375"/>
        <end position="386"/>
    </location>
</feature>
<reference evidence="2 3" key="1">
    <citation type="journal article" date="2018" name="Nat. Ecol. Evol.">
        <title>Pezizomycetes genomes reveal the molecular basis of ectomycorrhizal truffle lifestyle.</title>
        <authorList>
            <person name="Murat C."/>
            <person name="Payen T."/>
            <person name="Noel B."/>
            <person name="Kuo A."/>
            <person name="Morin E."/>
            <person name="Chen J."/>
            <person name="Kohler A."/>
            <person name="Krizsan K."/>
            <person name="Balestrini R."/>
            <person name="Da Silva C."/>
            <person name="Montanini B."/>
            <person name="Hainaut M."/>
            <person name="Levati E."/>
            <person name="Barry K.W."/>
            <person name="Belfiori B."/>
            <person name="Cichocki N."/>
            <person name="Clum A."/>
            <person name="Dockter R.B."/>
            <person name="Fauchery L."/>
            <person name="Guy J."/>
            <person name="Iotti M."/>
            <person name="Le Tacon F."/>
            <person name="Lindquist E.A."/>
            <person name="Lipzen A."/>
            <person name="Malagnac F."/>
            <person name="Mello A."/>
            <person name="Molinier V."/>
            <person name="Miyauchi S."/>
            <person name="Poulain J."/>
            <person name="Riccioni C."/>
            <person name="Rubini A."/>
            <person name="Sitrit Y."/>
            <person name="Splivallo R."/>
            <person name="Traeger S."/>
            <person name="Wang M."/>
            <person name="Zifcakova L."/>
            <person name="Wipf D."/>
            <person name="Zambonelli A."/>
            <person name="Paolocci F."/>
            <person name="Nowrousian M."/>
            <person name="Ottonello S."/>
            <person name="Baldrian P."/>
            <person name="Spatafora J.W."/>
            <person name="Henrissat B."/>
            <person name="Nagy L.G."/>
            <person name="Aury J.M."/>
            <person name="Wincker P."/>
            <person name="Grigoriev I.V."/>
            <person name="Bonfante P."/>
            <person name="Martin F.M."/>
        </authorList>
    </citation>
    <scope>NUCLEOTIDE SEQUENCE [LARGE SCALE GENOMIC DNA]</scope>
    <source>
        <strain evidence="2 3">RN42</strain>
    </source>
</reference>
<gene>
    <name evidence="2" type="ORF">BJ508DRAFT_416831</name>
</gene>
<dbReference type="EMBL" id="ML119719">
    <property type="protein sequence ID" value="RPA77909.1"/>
    <property type="molecule type" value="Genomic_DNA"/>
</dbReference>
<feature type="compositionally biased region" description="Basic and acidic residues" evidence="1">
    <location>
        <begin position="409"/>
        <end position="418"/>
    </location>
</feature>
<keyword evidence="3" id="KW-1185">Reference proteome</keyword>
<accession>A0A3N4HW71</accession>
<feature type="non-terminal residue" evidence="2">
    <location>
        <position position="418"/>
    </location>
</feature>